<dbReference type="VEuPathDB" id="CryptoDB:Cvel_12258"/>
<dbReference type="AlphaFoldDB" id="A0A0G4I9T7"/>
<dbReference type="InterPro" id="IPR013096">
    <property type="entry name" value="Cupin_2"/>
</dbReference>
<protein>
    <recommendedName>
        <fullName evidence="2">Cupin type-2 domain-containing protein</fullName>
    </recommendedName>
</protein>
<dbReference type="CDD" id="cd06587">
    <property type="entry name" value="VOC"/>
    <property type="match status" value="1"/>
</dbReference>
<dbReference type="Gene3D" id="2.60.120.10">
    <property type="entry name" value="Jelly Rolls"/>
    <property type="match status" value="1"/>
</dbReference>
<reference evidence="3" key="1">
    <citation type="submission" date="2014-11" db="EMBL/GenBank/DDBJ databases">
        <authorList>
            <person name="Otto D Thomas"/>
            <person name="Naeem Raeece"/>
        </authorList>
    </citation>
    <scope>NUCLEOTIDE SEQUENCE</scope>
</reference>
<dbReference type="InterPro" id="IPR011051">
    <property type="entry name" value="RmlC_Cupin_sf"/>
</dbReference>
<dbReference type="EMBL" id="CDMZ01005725">
    <property type="protein sequence ID" value="CEM53793.1"/>
    <property type="molecule type" value="Genomic_DNA"/>
</dbReference>
<dbReference type="InterPro" id="IPR014710">
    <property type="entry name" value="RmlC-like_jellyroll"/>
</dbReference>
<dbReference type="Pfam" id="PF07883">
    <property type="entry name" value="Cupin_2"/>
    <property type="match status" value="1"/>
</dbReference>
<feature type="domain" description="Cupin type-2" evidence="2">
    <location>
        <begin position="181"/>
        <end position="232"/>
    </location>
</feature>
<feature type="region of interest" description="Disordered" evidence="1">
    <location>
        <begin position="345"/>
        <end position="366"/>
    </location>
</feature>
<proteinExistence type="predicted"/>
<name>A0A0G4I9T7_9ALVE</name>
<gene>
    <name evidence="3" type="ORF">Cvel_12258</name>
</gene>
<evidence type="ECO:0000313" key="3">
    <source>
        <dbReference type="EMBL" id="CEM53793.1"/>
    </source>
</evidence>
<evidence type="ECO:0000259" key="2">
    <source>
        <dbReference type="Pfam" id="PF07883"/>
    </source>
</evidence>
<feature type="compositionally biased region" description="Basic and acidic residues" evidence="1">
    <location>
        <begin position="345"/>
        <end position="357"/>
    </location>
</feature>
<evidence type="ECO:0000256" key="1">
    <source>
        <dbReference type="SAM" id="MobiDB-lite"/>
    </source>
</evidence>
<feature type="region of interest" description="Disordered" evidence="1">
    <location>
        <begin position="117"/>
        <end position="143"/>
    </location>
</feature>
<accession>A0A0G4I9T7</accession>
<sequence>MALHSCVVIRCPDIVASQNFYEEIGLELCSVFPADAPREVSLTFEGRLNILLCKQETGDVEHAKGAELRIALEEGTPLRASVQAPEGTRISFFEKRATSLQVVPSDLVPSLSLAVSSGGTAEGDGNSKRSPSATTESGGDERFHAGRAGMLYSDLIPDRQGGRFVASRIRIPGPKVTVPDKVHFHDVRLQFLYCVRGSALLVYEDQGEPFVMQRGDLVLQPPQIRHRVLETYDDLEVIEVSSPAEHMTTIDREMKLPTAAVNTQRVYNGQKFLWHRAVPSEPCEDLGVHAASGGIASARLLRQGSVESGGLCAGLRVRNEGEDLLLWVVVDLEGSLTVRVEEENREGEVTKKQKAERTTGAMSLSSGDSVCVPPGYCLAVETLKLKAPQDRVEGGDGGSGSAVRILEVRVEPGGSLCPCHPP</sequence>
<dbReference type="SUPFAM" id="SSF51182">
    <property type="entry name" value="RmlC-like cupins"/>
    <property type="match status" value="1"/>
</dbReference>
<feature type="compositionally biased region" description="Polar residues" evidence="1">
    <location>
        <begin position="128"/>
        <end position="137"/>
    </location>
</feature>
<organism evidence="3">
    <name type="scientific">Chromera velia CCMP2878</name>
    <dbReference type="NCBI Taxonomy" id="1169474"/>
    <lineage>
        <taxon>Eukaryota</taxon>
        <taxon>Sar</taxon>
        <taxon>Alveolata</taxon>
        <taxon>Colpodellida</taxon>
        <taxon>Chromeraceae</taxon>
        <taxon>Chromera</taxon>
    </lineage>
</organism>